<dbReference type="InterPro" id="IPR041792">
    <property type="entry name" value="MPP_PAP"/>
</dbReference>
<dbReference type="EC" id="3.1.3.2" evidence="6"/>
<proteinExistence type="inferred from homology"/>
<evidence type="ECO:0000256" key="6">
    <source>
        <dbReference type="RuleBase" id="RU361203"/>
    </source>
</evidence>
<dbReference type="EMBL" id="MBDO02000058">
    <property type="protein sequence ID" value="RLN65152.1"/>
    <property type="molecule type" value="Genomic_DNA"/>
</dbReference>
<evidence type="ECO:0000256" key="4">
    <source>
        <dbReference type="ARBA" id="ARBA00022729"/>
    </source>
</evidence>
<dbReference type="InterPro" id="IPR025733">
    <property type="entry name" value="PAPs_C"/>
</dbReference>
<comment type="similarity">
    <text evidence="6">Belongs to the metallophosphoesterase superfamily. Purple acid phosphatase family.</text>
</comment>
<dbReference type="Pfam" id="PF16656">
    <property type="entry name" value="Pur_ac_phosph_N"/>
    <property type="match status" value="1"/>
</dbReference>
<feature type="domain" description="Purple acid phosphatase N-terminal" evidence="9">
    <location>
        <begin position="39"/>
        <end position="144"/>
    </location>
</feature>
<dbReference type="GO" id="GO:0005576">
    <property type="term" value="C:extracellular region"/>
    <property type="evidence" value="ECO:0007669"/>
    <property type="project" value="UniProtKB-SubCell"/>
</dbReference>
<dbReference type="Proteomes" id="UP000277300">
    <property type="component" value="Unassembled WGS sequence"/>
</dbReference>
<evidence type="ECO:0000256" key="3">
    <source>
        <dbReference type="ARBA" id="ARBA00022525"/>
    </source>
</evidence>
<dbReference type="PANTHER" id="PTHR45778:SF7">
    <property type="entry name" value="PURPLE ACID PHOSPHATASE"/>
    <property type="match status" value="1"/>
</dbReference>
<dbReference type="CDD" id="cd00839">
    <property type="entry name" value="MPP_PAPs"/>
    <property type="match status" value="1"/>
</dbReference>
<evidence type="ECO:0000313" key="12">
    <source>
        <dbReference type="Proteomes" id="UP000277300"/>
    </source>
</evidence>
<evidence type="ECO:0000313" key="10">
    <source>
        <dbReference type="EMBL" id="RLN45639.1"/>
    </source>
</evidence>
<name>A0A3F2RVP3_9STRA</name>
<dbReference type="InterPro" id="IPR015914">
    <property type="entry name" value="PAPs_N"/>
</dbReference>
<dbReference type="Pfam" id="PF14008">
    <property type="entry name" value="Metallophos_C"/>
    <property type="match status" value="1"/>
</dbReference>
<sequence>MSSYQFRYLRKVESVDDSPTFTVLGESPYVEMERGHTEPLQIRLALTGNKGGMRVMWVTGRVFGPSVKFGTASSGVLERRAEATTVSYDANDMCNARATTRSSMYFRHPGYIHDAVMTDLIPGERYVYQVGSTTGVTSPKLEFKFPVALGDHTENQRPQSFFVFGDLGTGVLEKPTDELEFDDSSPERHFNALDMMSRLAPWDDERTVMQRIQQDLDETSHDSTDSDAPEYAALIHIGDVAYAKGSIYLWDQFGAIVEPVASQIPYMVGVGNHEYDYTVNGTGHDLSGSDAALSNGWHPVGANFGNDSHGECGVPFAHRFHMPEDKGTSANPPFWYSFHVGLTHHVVLSSEHRCTSGAPMRQWLDQELLERVNRGVTPWLIVHLHRPLYCSESYADDHAVAKLLRGCLEDLLIANRVDFIFSGHYHAYERTCPVFREECREEDGRAAASIHIMIGSGGAELDDAAYLPANWTRSRQQEYGHGRLHVFNASHARFEFVRARDRVVSDTVWIESSHDWDITV</sequence>
<evidence type="ECO:0000256" key="5">
    <source>
        <dbReference type="ARBA" id="ARBA00023180"/>
    </source>
</evidence>
<keyword evidence="5" id="KW-0325">Glycoprotein</keyword>
<evidence type="ECO:0000259" key="7">
    <source>
        <dbReference type="Pfam" id="PF00149"/>
    </source>
</evidence>
<dbReference type="InterPro" id="IPR004843">
    <property type="entry name" value="Calcineurin-like_PHP"/>
</dbReference>
<evidence type="ECO:0000313" key="13">
    <source>
        <dbReference type="Proteomes" id="UP000284657"/>
    </source>
</evidence>
<keyword evidence="6" id="KW-0378">Hydrolase</keyword>
<dbReference type="EMBL" id="MBAD02002658">
    <property type="protein sequence ID" value="RLN45639.1"/>
    <property type="molecule type" value="Genomic_DNA"/>
</dbReference>
<evidence type="ECO:0000259" key="8">
    <source>
        <dbReference type="Pfam" id="PF14008"/>
    </source>
</evidence>
<comment type="catalytic activity">
    <reaction evidence="6">
        <text>a phosphate monoester + H2O = an alcohol + phosphate</text>
        <dbReference type="Rhea" id="RHEA:15017"/>
        <dbReference type="ChEBI" id="CHEBI:15377"/>
        <dbReference type="ChEBI" id="CHEBI:30879"/>
        <dbReference type="ChEBI" id="CHEBI:43474"/>
        <dbReference type="ChEBI" id="CHEBI:67140"/>
        <dbReference type="EC" id="3.1.3.2"/>
    </reaction>
</comment>
<dbReference type="GO" id="GO:0003993">
    <property type="term" value="F:acid phosphatase activity"/>
    <property type="evidence" value="ECO:0007669"/>
    <property type="project" value="UniProtKB-EC"/>
</dbReference>
<keyword evidence="4" id="KW-0732">Signal</keyword>
<gene>
    <name evidence="10" type="ORF">BBJ29_009323</name>
    <name evidence="11" type="ORF">BBP00_00002984</name>
</gene>
<comment type="subunit">
    <text evidence="2">Homodimer.</text>
</comment>
<dbReference type="SUPFAM" id="SSF49363">
    <property type="entry name" value="Purple acid phosphatase, N-terminal domain"/>
    <property type="match status" value="1"/>
</dbReference>
<dbReference type="PANTHER" id="PTHR45778">
    <property type="entry name" value="PURPLE ACID PHOSPHATASE-RELATED"/>
    <property type="match status" value="1"/>
</dbReference>
<evidence type="ECO:0000313" key="11">
    <source>
        <dbReference type="EMBL" id="RLN65152.1"/>
    </source>
</evidence>
<dbReference type="InterPro" id="IPR029052">
    <property type="entry name" value="Metallo-depent_PP-like"/>
</dbReference>
<feature type="domain" description="Purple acid phosphatase C-terminal" evidence="8">
    <location>
        <begin position="449"/>
        <end position="506"/>
    </location>
</feature>
<comment type="subcellular location">
    <subcellularLocation>
        <location evidence="1">Secreted</location>
    </subcellularLocation>
</comment>
<dbReference type="Proteomes" id="UP000284657">
    <property type="component" value="Unassembled WGS sequence"/>
</dbReference>
<evidence type="ECO:0000256" key="2">
    <source>
        <dbReference type="ARBA" id="ARBA00011738"/>
    </source>
</evidence>
<dbReference type="Gene3D" id="2.60.40.380">
    <property type="entry name" value="Purple acid phosphatase-like, N-terminal"/>
    <property type="match status" value="1"/>
</dbReference>
<comment type="caution">
    <text evidence="11">The sequence shown here is derived from an EMBL/GenBank/DDBJ whole genome shotgun (WGS) entry which is preliminary data.</text>
</comment>
<evidence type="ECO:0000256" key="1">
    <source>
        <dbReference type="ARBA" id="ARBA00004613"/>
    </source>
</evidence>
<reference evidence="12 13" key="1">
    <citation type="submission" date="2018-07" db="EMBL/GenBank/DDBJ databases">
        <title>Genome sequencing of oomycete isolates from Chile give support for New Zealand origin for Phytophthora kernoviae and make available the first Nothophytophthora sp. genome.</title>
        <authorList>
            <person name="Studholme D.J."/>
            <person name="Sanfuentes E."/>
            <person name="Panda P."/>
            <person name="Hill R."/>
            <person name="Sambles C."/>
            <person name="Grant M."/>
            <person name="Williams N.M."/>
            <person name="Mcdougal R.L."/>
        </authorList>
    </citation>
    <scope>NUCLEOTIDE SEQUENCE [LARGE SCALE GENOMIC DNA]</scope>
    <source>
        <strain evidence="11">Chile6</strain>
        <strain evidence="10">Chile7</strain>
    </source>
</reference>
<dbReference type="InterPro" id="IPR008963">
    <property type="entry name" value="Purple_acid_Pase-like_N"/>
</dbReference>
<dbReference type="Gene3D" id="3.60.21.10">
    <property type="match status" value="1"/>
</dbReference>
<protein>
    <recommendedName>
        <fullName evidence="6">Purple acid phosphatase</fullName>
        <ecNumber evidence="6">3.1.3.2</ecNumber>
    </recommendedName>
</protein>
<dbReference type="Pfam" id="PF00149">
    <property type="entry name" value="Metallophos"/>
    <property type="match status" value="1"/>
</dbReference>
<accession>A0A3F2RVP3</accession>
<dbReference type="AlphaFoldDB" id="A0A3F2RVP3"/>
<dbReference type="OrthoDB" id="45007at2759"/>
<keyword evidence="3" id="KW-0964">Secreted</keyword>
<feature type="domain" description="Calcineurin-like phosphoesterase" evidence="7">
    <location>
        <begin position="229"/>
        <end position="428"/>
    </location>
</feature>
<dbReference type="SUPFAM" id="SSF56300">
    <property type="entry name" value="Metallo-dependent phosphatases"/>
    <property type="match status" value="1"/>
</dbReference>
<evidence type="ECO:0000259" key="9">
    <source>
        <dbReference type="Pfam" id="PF16656"/>
    </source>
</evidence>
<dbReference type="GO" id="GO:0046872">
    <property type="term" value="F:metal ion binding"/>
    <property type="evidence" value="ECO:0007669"/>
    <property type="project" value="InterPro"/>
</dbReference>
<organism evidence="11 12">
    <name type="scientific">Phytophthora kernoviae</name>
    <dbReference type="NCBI Taxonomy" id="325452"/>
    <lineage>
        <taxon>Eukaryota</taxon>
        <taxon>Sar</taxon>
        <taxon>Stramenopiles</taxon>
        <taxon>Oomycota</taxon>
        <taxon>Peronosporomycetes</taxon>
        <taxon>Peronosporales</taxon>
        <taxon>Peronosporaceae</taxon>
        <taxon>Phytophthora</taxon>
    </lineage>
</organism>